<dbReference type="InterPro" id="IPR039556">
    <property type="entry name" value="ICL/PEPM"/>
</dbReference>
<dbReference type="STRING" id="426128.SAMN05660297_03526"/>
<organism evidence="1 2">
    <name type="scientific">Natronincola peptidivorans</name>
    <dbReference type="NCBI Taxonomy" id="426128"/>
    <lineage>
        <taxon>Bacteria</taxon>
        <taxon>Bacillati</taxon>
        <taxon>Bacillota</taxon>
        <taxon>Clostridia</taxon>
        <taxon>Peptostreptococcales</taxon>
        <taxon>Natronincolaceae</taxon>
        <taxon>Natronincola</taxon>
    </lineage>
</organism>
<gene>
    <name evidence="1" type="ORF">SAMN05660297_03526</name>
</gene>
<keyword evidence="1" id="KW-0456">Lyase</keyword>
<evidence type="ECO:0000313" key="1">
    <source>
        <dbReference type="EMBL" id="SET79475.1"/>
    </source>
</evidence>
<dbReference type="Gene3D" id="3.20.20.60">
    <property type="entry name" value="Phosphoenolpyruvate-binding domains"/>
    <property type="match status" value="1"/>
</dbReference>
<keyword evidence="2" id="KW-1185">Reference proteome</keyword>
<evidence type="ECO:0000313" key="2">
    <source>
        <dbReference type="Proteomes" id="UP000199568"/>
    </source>
</evidence>
<dbReference type="GO" id="GO:0016829">
    <property type="term" value="F:lyase activity"/>
    <property type="evidence" value="ECO:0007669"/>
    <property type="project" value="UniProtKB-KW"/>
</dbReference>
<sequence>MNKYKALKKMIHDSETLIVPDAYDGISAKLIEYCGFKVIQCSGYSYSISKGLKDEKILTLDQNIRRTSEIVSAVDIPVMADGEDGYGCQEIFRNNIIKFIRTGIAGINIEDQNLWNPYNTEKIVSLEVMSDKIKEILKIKQEHNIKDFVVNARTDALRSTDNRKKALNIAIERGNKYLEFGADICFVPCVKTKEEIQLLQKEINGPISIAAGLPYNINEFTIRDCIELGISRVSLPCILIFSAMGAMKSTLDEIRNTSTFESTLMDKKLIDINLLQDLLK</sequence>
<dbReference type="RefSeq" id="WP_090446925.1">
    <property type="nucleotide sequence ID" value="NZ_FOHU01000035.1"/>
</dbReference>
<protein>
    <submittedName>
        <fullName evidence="1">2-Methylisocitrate lyase, PEP mutase family</fullName>
    </submittedName>
</protein>
<dbReference type="InterPro" id="IPR040442">
    <property type="entry name" value="Pyrv_kinase-like_dom_sf"/>
</dbReference>
<proteinExistence type="predicted"/>
<dbReference type="OrthoDB" id="8629576at2"/>
<dbReference type="InterPro" id="IPR015813">
    <property type="entry name" value="Pyrv/PenolPyrv_kinase-like_dom"/>
</dbReference>
<dbReference type="Proteomes" id="UP000199568">
    <property type="component" value="Unassembled WGS sequence"/>
</dbReference>
<dbReference type="AlphaFoldDB" id="A0A1I0H757"/>
<dbReference type="PANTHER" id="PTHR42905:SF16">
    <property type="entry name" value="CARBOXYPHOSPHONOENOLPYRUVATE PHOSPHONOMUTASE-LIKE PROTEIN (AFU_ORTHOLOGUE AFUA_5G07230)"/>
    <property type="match status" value="1"/>
</dbReference>
<name>A0A1I0H757_9FIRM</name>
<dbReference type="EMBL" id="FOHU01000035">
    <property type="protein sequence ID" value="SET79475.1"/>
    <property type="molecule type" value="Genomic_DNA"/>
</dbReference>
<dbReference type="PANTHER" id="PTHR42905">
    <property type="entry name" value="PHOSPHOENOLPYRUVATE CARBOXYLASE"/>
    <property type="match status" value="1"/>
</dbReference>
<dbReference type="Pfam" id="PF13714">
    <property type="entry name" value="PEP_mutase"/>
    <property type="match status" value="1"/>
</dbReference>
<dbReference type="CDD" id="cd00377">
    <property type="entry name" value="ICL_PEPM"/>
    <property type="match status" value="1"/>
</dbReference>
<accession>A0A1I0H757</accession>
<reference evidence="1 2" key="1">
    <citation type="submission" date="2016-10" db="EMBL/GenBank/DDBJ databases">
        <authorList>
            <person name="de Groot N.N."/>
        </authorList>
    </citation>
    <scope>NUCLEOTIDE SEQUENCE [LARGE SCALE GENOMIC DNA]</scope>
    <source>
        <strain evidence="1 2">DSM 18979</strain>
    </source>
</reference>
<dbReference type="SUPFAM" id="SSF51621">
    <property type="entry name" value="Phosphoenolpyruvate/pyruvate domain"/>
    <property type="match status" value="1"/>
</dbReference>